<gene>
    <name evidence="1" type="ORF">EDC90_101712</name>
</gene>
<dbReference type="Proteomes" id="UP000295097">
    <property type="component" value="Unassembled WGS sequence"/>
</dbReference>
<dbReference type="Pfam" id="PF06299">
    <property type="entry name" value="DUF1045"/>
    <property type="match status" value="1"/>
</dbReference>
<name>A0A4R3NV38_9HYPH</name>
<reference evidence="1 2" key="1">
    <citation type="submission" date="2019-03" db="EMBL/GenBank/DDBJ databases">
        <title>Freshwater and sediment microbial communities from various areas in North America, analyzing microbe dynamics in response to fracking.</title>
        <authorList>
            <person name="Lamendella R."/>
        </authorList>
    </citation>
    <scope>NUCLEOTIDE SEQUENCE [LARGE SCALE GENOMIC DNA]</scope>
    <source>
        <strain evidence="1 2">175.2</strain>
    </source>
</reference>
<dbReference type="InterPro" id="IPR009389">
    <property type="entry name" value="DUF1045"/>
</dbReference>
<comment type="caution">
    <text evidence="1">The sequence shown here is derived from an EMBL/GenBank/DDBJ whole genome shotgun (WGS) entry which is preliminary data.</text>
</comment>
<protein>
    <submittedName>
        <fullName evidence="1">Uncharacterized protein DUF1045</fullName>
    </submittedName>
</protein>
<dbReference type="AlphaFoldDB" id="A0A4R3NV38"/>
<accession>A0A4R3NV38</accession>
<dbReference type="EMBL" id="SMAR01000017">
    <property type="protein sequence ID" value="TCT37622.1"/>
    <property type="molecule type" value="Genomic_DNA"/>
</dbReference>
<organism evidence="1 2">
    <name type="scientific">Martelella mediterranea</name>
    <dbReference type="NCBI Taxonomy" id="293089"/>
    <lineage>
        <taxon>Bacteria</taxon>
        <taxon>Pseudomonadati</taxon>
        <taxon>Pseudomonadota</taxon>
        <taxon>Alphaproteobacteria</taxon>
        <taxon>Hyphomicrobiales</taxon>
        <taxon>Aurantimonadaceae</taxon>
        <taxon>Martelella</taxon>
    </lineage>
</organism>
<evidence type="ECO:0000313" key="1">
    <source>
        <dbReference type="EMBL" id="TCT37622.1"/>
    </source>
</evidence>
<dbReference type="PIRSF" id="PIRSF033328">
    <property type="entry name" value="Phest_Mll4975"/>
    <property type="match status" value="1"/>
</dbReference>
<sequence>MTMCAEKKRYVISFTPPPYDALGIVGANWLGRNAFSNVSFEPQFIRGCGLHEIAYHTAVPRRYGFQAMLKSPFVLAEGLSEAMLLNALMRFATRWEPFLLSPLAVTRFRDMLTLSPLVNAPAMDALAASVVSDLDYFRAPMSDAEFERRDTGDLTPTQFANLYRWGEPDVMSAFHFHLTLTGKLPPQDADRIERLVREFFGPVLLEPVEVGSLALFVEEEPGAPFIVHSLHPMGALPARQTA</sequence>
<keyword evidence="2" id="KW-1185">Reference proteome</keyword>
<proteinExistence type="predicted"/>
<evidence type="ECO:0000313" key="2">
    <source>
        <dbReference type="Proteomes" id="UP000295097"/>
    </source>
</evidence>